<dbReference type="RefSeq" id="WP_207665461.1">
    <property type="nucleotide sequence ID" value="NZ_FRFD01000003.1"/>
</dbReference>
<dbReference type="Proteomes" id="UP000184612">
    <property type="component" value="Unassembled WGS sequence"/>
</dbReference>
<protein>
    <submittedName>
        <fullName evidence="1">Uncharacterized protein</fullName>
    </submittedName>
</protein>
<proteinExistence type="predicted"/>
<sequence length="47" mass="5564">MNSVFNRPQLKREEIAFELAKIRSPLARLLPEEQVEWVIILHYSNIA</sequence>
<name>A0A1M7XXQ9_9FIRM</name>
<dbReference type="EMBL" id="FRFD01000003">
    <property type="protein sequence ID" value="SHO43748.1"/>
    <property type="molecule type" value="Genomic_DNA"/>
</dbReference>
<reference evidence="1 2" key="1">
    <citation type="submission" date="2016-12" db="EMBL/GenBank/DDBJ databases">
        <authorList>
            <person name="Song W.-J."/>
            <person name="Kurnit D.M."/>
        </authorList>
    </citation>
    <scope>NUCLEOTIDE SEQUENCE [LARGE SCALE GENOMIC DNA]</scope>
    <source>
        <strain evidence="1 2">DSM 12503</strain>
    </source>
</reference>
<keyword evidence="2" id="KW-1185">Reference proteome</keyword>
<organism evidence="1 2">
    <name type="scientific">Anaerocolumna xylanovorans DSM 12503</name>
    <dbReference type="NCBI Taxonomy" id="1121345"/>
    <lineage>
        <taxon>Bacteria</taxon>
        <taxon>Bacillati</taxon>
        <taxon>Bacillota</taxon>
        <taxon>Clostridia</taxon>
        <taxon>Lachnospirales</taxon>
        <taxon>Lachnospiraceae</taxon>
        <taxon>Anaerocolumna</taxon>
    </lineage>
</organism>
<gene>
    <name evidence="1" type="ORF">SAMN02745217_00343</name>
</gene>
<evidence type="ECO:0000313" key="2">
    <source>
        <dbReference type="Proteomes" id="UP000184612"/>
    </source>
</evidence>
<accession>A0A1M7XXQ9</accession>
<dbReference type="AlphaFoldDB" id="A0A1M7XXQ9"/>
<evidence type="ECO:0000313" key="1">
    <source>
        <dbReference type="EMBL" id="SHO43748.1"/>
    </source>
</evidence>
<dbReference type="STRING" id="1121345.SAMN02745217_00343"/>